<accession>A0AAW1YN69</accession>
<proteinExistence type="inferred from homology"/>
<keyword evidence="3" id="KW-0804">Transcription</keyword>
<dbReference type="Pfam" id="PF03514">
    <property type="entry name" value="GRAS"/>
    <property type="match status" value="1"/>
</dbReference>
<name>A0AAW1YN69_RUBAR</name>
<comment type="caution">
    <text evidence="5">Lacks conserved residue(s) required for the propagation of feature annotation.</text>
</comment>
<reference evidence="6 7" key="1">
    <citation type="journal article" date="2023" name="G3 (Bethesda)">
        <title>A chromosome-length genome assembly and annotation of blackberry (Rubus argutus, cv. 'Hillquist').</title>
        <authorList>
            <person name="Bruna T."/>
            <person name="Aryal R."/>
            <person name="Dudchenko O."/>
            <person name="Sargent D.J."/>
            <person name="Mead D."/>
            <person name="Buti M."/>
            <person name="Cavallini A."/>
            <person name="Hytonen T."/>
            <person name="Andres J."/>
            <person name="Pham M."/>
            <person name="Weisz D."/>
            <person name="Mascagni F."/>
            <person name="Usai G."/>
            <person name="Natali L."/>
            <person name="Bassil N."/>
            <person name="Fernandez G.E."/>
            <person name="Lomsadze A."/>
            <person name="Armour M."/>
            <person name="Olukolu B."/>
            <person name="Poorten T."/>
            <person name="Britton C."/>
            <person name="Davik J."/>
            <person name="Ashrafi H."/>
            <person name="Aiden E.L."/>
            <person name="Borodovsky M."/>
            <person name="Worthington M."/>
        </authorList>
    </citation>
    <scope>NUCLEOTIDE SEQUENCE [LARGE SCALE GENOMIC DNA]</scope>
    <source>
        <strain evidence="6">PI 553951</strain>
    </source>
</reference>
<gene>
    <name evidence="6" type="ORF">M0R45_005439</name>
</gene>
<comment type="caution">
    <text evidence="6">The sequence shown here is derived from an EMBL/GenBank/DDBJ whole genome shotgun (WGS) entry which is preliminary data.</text>
</comment>
<evidence type="ECO:0000256" key="5">
    <source>
        <dbReference type="PROSITE-ProRule" id="PRU01191"/>
    </source>
</evidence>
<sequence length="510" mass="57747">MEVELIGYSFKPSYIDELHDCSFEYESSFQTSDLFPPCTTKVDRNSDHECLNRLLQIEAQLMDIDSSISESDVIGPDGVVDSDFASCISEQAQENVHVSTEGNSFLKEIQVELLEKSSLTQLLFAGAEAVEAQNWPVASKIIAKLNTLLFGSENGDSSFNKLAMFFTQGLHYKTINSPEMLHESAVPRNTDTMSSFQMLQELSPYVKFAHFTANQAILEATQEDEDIHVIDFDIMEGSQWPSLMVDLAMRKGRRCASLRVTAITVDQQSASHAQQTGRRLKEFSDSINLSFMFDQMMMAREEDFTKIEVVDDAVIANCMIHQLHMPNRSISLAKTFLGGMTKLSPKLIVLVQEELFNFAKMPSMFFVDFFSEALHHYNALCESLVTSFCGEYKMGLRQIEKEVLGMKILDCVRQFPCEKQERMLWEDCFASLKGFQSIPLSSFNVSQAKYLVSLFNRGYWVQHEKGRLALCWKSRPLTTASIWVPLTNSRKTVSAPSDLSFLNLCKVVNN</sequence>
<keyword evidence="7" id="KW-1185">Reference proteome</keyword>
<dbReference type="PROSITE" id="PS50985">
    <property type="entry name" value="GRAS"/>
    <property type="match status" value="1"/>
</dbReference>
<evidence type="ECO:0000256" key="2">
    <source>
        <dbReference type="ARBA" id="ARBA00023015"/>
    </source>
</evidence>
<evidence type="ECO:0000313" key="7">
    <source>
        <dbReference type="Proteomes" id="UP001457282"/>
    </source>
</evidence>
<keyword evidence="2" id="KW-0805">Transcription regulation</keyword>
<dbReference type="PANTHER" id="PTHR31636">
    <property type="entry name" value="OSJNBA0084A10.13 PROTEIN-RELATED"/>
    <property type="match status" value="1"/>
</dbReference>
<dbReference type="GO" id="GO:0005634">
    <property type="term" value="C:nucleus"/>
    <property type="evidence" value="ECO:0007669"/>
    <property type="project" value="UniProtKB-SubCell"/>
</dbReference>
<evidence type="ECO:0000256" key="4">
    <source>
        <dbReference type="ARBA" id="ARBA00023242"/>
    </source>
</evidence>
<evidence type="ECO:0000313" key="6">
    <source>
        <dbReference type="EMBL" id="KAK9949930.1"/>
    </source>
</evidence>
<comment type="subcellular location">
    <subcellularLocation>
        <location evidence="1">Nucleus</location>
    </subcellularLocation>
</comment>
<feature type="region of interest" description="SAW" evidence="5">
    <location>
        <begin position="413"/>
        <end position="484"/>
    </location>
</feature>
<organism evidence="6 7">
    <name type="scientific">Rubus argutus</name>
    <name type="common">Southern blackberry</name>
    <dbReference type="NCBI Taxonomy" id="59490"/>
    <lineage>
        <taxon>Eukaryota</taxon>
        <taxon>Viridiplantae</taxon>
        <taxon>Streptophyta</taxon>
        <taxon>Embryophyta</taxon>
        <taxon>Tracheophyta</taxon>
        <taxon>Spermatophyta</taxon>
        <taxon>Magnoliopsida</taxon>
        <taxon>eudicotyledons</taxon>
        <taxon>Gunneridae</taxon>
        <taxon>Pentapetalae</taxon>
        <taxon>rosids</taxon>
        <taxon>fabids</taxon>
        <taxon>Rosales</taxon>
        <taxon>Rosaceae</taxon>
        <taxon>Rosoideae</taxon>
        <taxon>Rosoideae incertae sedis</taxon>
        <taxon>Rubus</taxon>
    </lineage>
</organism>
<dbReference type="AlphaFoldDB" id="A0AAW1YN69"/>
<dbReference type="Proteomes" id="UP001457282">
    <property type="component" value="Unassembled WGS sequence"/>
</dbReference>
<evidence type="ECO:0000256" key="1">
    <source>
        <dbReference type="ARBA" id="ARBA00004123"/>
    </source>
</evidence>
<evidence type="ECO:0000256" key="3">
    <source>
        <dbReference type="ARBA" id="ARBA00023163"/>
    </source>
</evidence>
<comment type="similarity">
    <text evidence="5">Belongs to the GRAS family.</text>
</comment>
<dbReference type="InterPro" id="IPR005202">
    <property type="entry name" value="TF_GRAS"/>
</dbReference>
<feature type="short sequence motif" description="VHIID" evidence="5">
    <location>
        <begin position="227"/>
        <end position="231"/>
    </location>
</feature>
<dbReference type="EMBL" id="JBEDUW010000001">
    <property type="protein sequence ID" value="KAK9949930.1"/>
    <property type="molecule type" value="Genomic_DNA"/>
</dbReference>
<protein>
    <submittedName>
        <fullName evidence="6">Uncharacterized protein</fullName>
    </submittedName>
</protein>
<keyword evidence="4" id="KW-0539">Nucleus</keyword>
<feature type="region of interest" description="Leucine repeat I (LRI)" evidence="5">
    <location>
        <begin position="117"/>
        <end position="177"/>
    </location>
</feature>